<dbReference type="PANTHER" id="PTHR40469:SF2">
    <property type="entry name" value="GALACTOSE-BINDING DOMAIN-LIKE SUPERFAMILY PROTEIN"/>
    <property type="match status" value="1"/>
</dbReference>
<dbReference type="InterPro" id="IPR029062">
    <property type="entry name" value="Class_I_gatase-like"/>
</dbReference>
<dbReference type="SUPFAM" id="SSF52317">
    <property type="entry name" value="Class I glutamine amidotransferase-like"/>
    <property type="match status" value="1"/>
</dbReference>
<gene>
    <name evidence="3" type="ORF">KK062_09505</name>
</gene>
<protein>
    <submittedName>
        <fullName evidence="3">ThuA domain-containing protein</fullName>
    </submittedName>
</protein>
<keyword evidence="1" id="KW-0732">Signal</keyword>
<sequence>MTMLTRLRTYIFLLMICLLCVSLCTQAQTDKPAFRVIGFFTARNDQAHISFVHEANKWLAATAQEHHFVYDSTQDWNNLNATFLANYQVILFLDTRPEEIAQRAAFEAYMKNGGAWIGFHFAGFALTPSAYPQDWDWYHQEFLGAGEYKSNTWRPTKAVLRVEDPKHPATRGLGATFEAAPNEWYCWKNDLRKNKNIKVLLSVDPSSFPLGTGPKPHEIWHSGDYPVAWTNTKYRMMYINMGHNDIDYEGKTNRTLSSSFSSAGQNAFLINTLVWLGKGK</sequence>
<evidence type="ECO:0000313" key="3">
    <source>
        <dbReference type="EMBL" id="MBT1708460.1"/>
    </source>
</evidence>
<comment type="caution">
    <text evidence="3">The sequence shown here is derived from an EMBL/GenBank/DDBJ whole genome shotgun (WGS) entry which is preliminary data.</text>
</comment>
<evidence type="ECO:0000256" key="1">
    <source>
        <dbReference type="SAM" id="SignalP"/>
    </source>
</evidence>
<feature type="chain" id="PRO_5042977719" evidence="1">
    <location>
        <begin position="28"/>
        <end position="280"/>
    </location>
</feature>
<feature type="domain" description="ThuA-like" evidence="2">
    <location>
        <begin position="41"/>
        <end position="254"/>
    </location>
</feature>
<organism evidence="3 4">
    <name type="scientific">Dawidia cretensis</name>
    <dbReference type="NCBI Taxonomy" id="2782350"/>
    <lineage>
        <taxon>Bacteria</taxon>
        <taxon>Pseudomonadati</taxon>
        <taxon>Bacteroidota</taxon>
        <taxon>Cytophagia</taxon>
        <taxon>Cytophagales</taxon>
        <taxon>Chryseotaleaceae</taxon>
        <taxon>Dawidia</taxon>
    </lineage>
</organism>
<reference evidence="3 4" key="1">
    <citation type="submission" date="2021-05" db="EMBL/GenBank/DDBJ databases">
        <title>A Polyphasic approach of four new species of the genus Ohtaekwangia: Ohtaekwangia histidinii sp. nov., Ohtaekwangia cretensis sp. nov., Ohtaekwangia indiensis sp. nov., Ohtaekwangia reichenbachii sp. nov. from diverse environment.</title>
        <authorList>
            <person name="Octaviana S."/>
        </authorList>
    </citation>
    <scope>NUCLEOTIDE SEQUENCE [LARGE SCALE GENOMIC DNA]</scope>
    <source>
        <strain evidence="3 4">PWU5</strain>
    </source>
</reference>
<evidence type="ECO:0000259" key="2">
    <source>
        <dbReference type="Pfam" id="PF06283"/>
    </source>
</evidence>
<feature type="signal peptide" evidence="1">
    <location>
        <begin position="1"/>
        <end position="27"/>
    </location>
</feature>
<evidence type="ECO:0000313" key="4">
    <source>
        <dbReference type="Proteomes" id="UP001319080"/>
    </source>
</evidence>
<dbReference type="InterPro" id="IPR029010">
    <property type="entry name" value="ThuA-like"/>
</dbReference>
<dbReference type="PANTHER" id="PTHR40469">
    <property type="entry name" value="SECRETED GLYCOSYL HYDROLASE"/>
    <property type="match status" value="1"/>
</dbReference>
<dbReference type="Gene3D" id="3.40.50.880">
    <property type="match status" value="1"/>
</dbReference>
<keyword evidence="4" id="KW-1185">Reference proteome</keyword>
<dbReference type="RefSeq" id="WP_254084051.1">
    <property type="nucleotide sequence ID" value="NZ_JAHESE010000006.1"/>
</dbReference>
<dbReference type="Pfam" id="PF06283">
    <property type="entry name" value="ThuA"/>
    <property type="match status" value="1"/>
</dbReference>
<name>A0AAP2DW49_9BACT</name>
<accession>A0AAP2DW49</accession>
<dbReference type="EMBL" id="JAHESE010000006">
    <property type="protein sequence ID" value="MBT1708460.1"/>
    <property type="molecule type" value="Genomic_DNA"/>
</dbReference>
<dbReference type="Proteomes" id="UP001319080">
    <property type="component" value="Unassembled WGS sequence"/>
</dbReference>
<dbReference type="AlphaFoldDB" id="A0AAP2DW49"/>
<proteinExistence type="predicted"/>